<evidence type="ECO:0000256" key="2">
    <source>
        <dbReference type="PROSITE-ProRule" id="PRU00108"/>
    </source>
</evidence>
<dbReference type="Pfam" id="PF00046">
    <property type="entry name" value="Homeodomain"/>
    <property type="match status" value="1"/>
</dbReference>
<evidence type="ECO:0000313" key="6">
    <source>
        <dbReference type="EMBL" id="KAH0811250.1"/>
    </source>
</evidence>
<dbReference type="PROSITE" id="PS50071">
    <property type="entry name" value="HOMEOBOX_2"/>
    <property type="match status" value="1"/>
</dbReference>
<sequence>MYGRVIIPRVDTLETGRELPAMMEKSTDFDDSSGVPRSVPRKTPAFFQNLDAEPPSHFLLERTPRAATAQRSVAGYRRFLQREKTTPMFGRALCQILQLSLKKLMPSFVFPQSEFSRMSAVLPVLPLPRFLSDTAHQPITTENLARDVYHSSVLSIHGAFEIKLAPTRVARVSATRTRGGRETERLGSVRNVSESKSLITEQGYHNLMLLYSLATTKLDFKGVSSCLGALGSSPAPSAPTSSSDDISHQQFNIFPAIFSRQLNFNACPQSKSMMEELRPNLVGVGNLLGVGGLLEEHHGHLMSSSSSNGDKGTPRKCNTSGSSAEDFSAIYGGLPHSHEHHPHTPAHTPPAAPRSITDHTDGAFKKLKPEPTTTGSNSLGTVSPGGPQHTGHTPTTASCPTPARRRHRTTFTQEQLAELEAAFAKSHYPDIYCREELARSTKLNEARIQPCFGWADVGTPSPCVKSKTWRDDRLHPDREAHSAGSLIELVAMSRMVKTKACVREETPDCTAEDARHVPVSLDPIKWIRNEVWFQNRRAKYRKQEKQLQKALAPSVLPGCNGAMMRNIYPGAARGYQPYPHPTAINRYPQVSTKPSFPRTVVSTSPAKKNVGGCKSVVLIRRRHPTLNYGNGASSV</sequence>
<feature type="domain" description="Homeobox" evidence="5">
    <location>
        <begin position="402"/>
        <end position="543"/>
    </location>
</feature>
<evidence type="ECO:0000256" key="4">
    <source>
        <dbReference type="SAM" id="MobiDB-lite"/>
    </source>
</evidence>
<name>A0A8J6L801_TENMO</name>
<dbReference type="Gene3D" id="1.10.10.60">
    <property type="entry name" value="Homeodomain-like"/>
    <property type="match status" value="1"/>
</dbReference>
<dbReference type="SUPFAM" id="SSF46689">
    <property type="entry name" value="Homeodomain-like"/>
    <property type="match status" value="1"/>
</dbReference>
<protein>
    <recommendedName>
        <fullName evidence="5">Homeobox domain-containing protein</fullName>
    </recommendedName>
</protein>
<dbReference type="GO" id="GO:0000981">
    <property type="term" value="F:DNA-binding transcription factor activity, RNA polymerase II-specific"/>
    <property type="evidence" value="ECO:0007669"/>
    <property type="project" value="TreeGrafter"/>
</dbReference>
<comment type="caution">
    <text evidence="6">The sequence shown here is derived from an EMBL/GenBank/DDBJ whole genome shotgun (WGS) entry which is preliminary data.</text>
</comment>
<evidence type="ECO:0000259" key="5">
    <source>
        <dbReference type="PROSITE" id="PS50071"/>
    </source>
</evidence>
<dbReference type="EMBL" id="JABDTM020026939">
    <property type="protein sequence ID" value="KAH0811250.1"/>
    <property type="molecule type" value="Genomic_DNA"/>
</dbReference>
<organism evidence="6 7">
    <name type="scientific">Tenebrio molitor</name>
    <name type="common">Yellow mealworm beetle</name>
    <dbReference type="NCBI Taxonomy" id="7067"/>
    <lineage>
        <taxon>Eukaryota</taxon>
        <taxon>Metazoa</taxon>
        <taxon>Ecdysozoa</taxon>
        <taxon>Arthropoda</taxon>
        <taxon>Hexapoda</taxon>
        <taxon>Insecta</taxon>
        <taxon>Pterygota</taxon>
        <taxon>Neoptera</taxon>
        <taxon>Endopterygota</taxon>
        <taxon>Coleoptera</taxon>
        <taxon>Polyphaga</taxon>
        <taxon>Cucujiformia</taxon>
        <taxon>Tenebrionidae</taxon>
        <taxon>Tenebrio</taxon>
    </lineage>
</organism>
<evidence type="ECO:0000256" key="3">
    <source>
        <dbReference type="RuleBase" id="RU000682"/>
    </source>
</evidence>
<feature type="region of interest" description="Disordered" evidence="4">
    <location>
        <begin position="299"/>
        <end position="410"/>
    </location>
</feature>
<keyword evidence="2 3" id="KW-0539">Nucleus</keyword>
<dbReference type="GO" id="GO:0000977">
    <property type="term" value="F:RNA polymerase II transcription regulatory region sequence-specific DNA binding"/>
    <property type="evidence" value="ECO:0007669"/>
    <property type="project" value="TreeGrafter"/>
</dbReference>
<dbReference type="AlphaFoldDB" id="A0A8J6L801"/>
<reference evidence="6" key="2">
    <citation type="submission" date="2021-08" db="EMBL/GenBank/DDBJ databases">
        <authorList>
            <person name="Eriksson T."/>
        </authorList>
    </citation>
    <scope>NUCLEOTIDE SEQUENCE</scope>
    <source>
        <strain evidence="6">Stoneville</strain>
        <tissue evidence="6">Whole head</tissue>
    </source>
</reference>
<evidence type="ECO:0000256" key="1">
    <source>
        <dbReference type="ARBA" id="ARBA00004123"/>
    </source>
</evidence>
<keyword evidence="2 3" id="KW-0371">Homeobox</keyword>
<dbReference type="SMART" id="SM00389">
    <property type="entry name" value="HOX"/>
    <property type="match status" value="1"/>
</dbReference>
<evidence type="ECO:0000313" key="7">
    <source>
        <dbReference type="Proteomes" id="UP000719412"/>
    </source>
</evidence>
<dbReference type="InterPro" id="IPR009057">
    <property type="entry name" value="Homeodomain-like_sf"/>
</dbReference>
<feature type="compositionally biased region" description="Polar residues" evidence="4">
    <location>
        <begin position="371"/>
        <end position="381"/>
    </location>
</feature>
<dbReference type="CDD" id="cd00086">
    <property type="entry name" value="homeodomain"/>
    <property type="match status" value="1"/>
</dbReference>
<feature type="compositionally biased region" description="Polar residues" evidence="4">
    <location>
        <begin position="316"/>
        <end position="325"/>
    </location>
</feature>
<dbReference type="PANTHER" id="PTHR24329:SF520">
    <property type="entry name" value="ALX HOMEOBOX PROTEIN 1-LIKE PROTEIN"/>
    <property type="match status" value="1"/>
</dbReference>
<dbReference type="InterPro" id="IPR050649">
    <property type="entry name" value="Paired_Homeobox_TFs"/>
</dbReference>
<dbReference type="Proteomes" id="UP000719412">
    <property type="component" value="Unassembled WGS sequence"/>
</dbReference>
<dbReference type="GO" id="GO:0005634">
    <property type="term" value="C:nucleus"/>
    <property type="evidence" value="ECO:0007669"/>
    <property type="project" value="UniProtKB-SubCell"/>
</dbReference>
<comment type="subcellular location">
    <subcellularLocation>
        <location evidence="1 2 3">Nucleus</location>
    </subcellularLocation>
</comment>
<gene>
    <name evidence="6" type="ORF">GEV33_011541</name>
</gene>
<keyword evidence="7" id="KW-1185">Reference proteome</keyword>
<dbReference type="PANTHER" id="PTHR24329">
    <property type="entry name" value="HOMEOBOX PROTEIN ARISTALESS"/>
    <property type="match status" value="1"/>
</dbReference>
<feature type="compositionally biased region" description="Basic and acidic residues" evidence="4">
    <location>
        <begin position="356"/>
        <end position="369"/>
    </location>
</feature>
<reference evidence="6" key="1">
    <citation type="journal article" date="2020" name="J Insects Food Feed">
        <title>The yellow mealworm (Tenebrio molitor) genome: a resource for the emerging insects as food and feed industry.</title>
        <authorList>
            <person name="Eriksson T."/>
            <person name="Andere A."/>
            <person name="Kelstrup H."/>
            <person name="Emery V."/>
            <person name="Picard C."/>
        </authorList>
    </citation>
    <scope>NUCLEOTIDE SEQUENCE</scope>
    <source>
        <strain evidence="6">Stoneville</strain>
        <tissue evidence="6">Whole head</tissue>
    </source>
</reference>
<keyword evidence="2 3" id="KW-0238">DNA-binding</keyword>
<dbReference type="InterPro" id="IPR001356">
    <property type="entry name" value="HD"/>
</dbReference>
<feature type="compositionally biased region" description="Low complexity" evidence="4">
    <location>
        <begin position="384"/>
        <end position="396"/>
    </location>
</feature>
<feature type="DNA-binding region" description="Homeobox" evidence="2">
    <location>
        <begin position="404"/>
        <end position="544"/>
    </location>
</feature>
<accession>A0A8J6L801</accession>
<proteinExistence type="predicted"/>